<proteinExistence type="predicted"/>
<dbReference type="EMBL" id="CAJNOI010000014">
    <property type="protein sequence ID" value="CAF0803386.1"/>
    <property type="molecule type" value="Genomic_DNA"/>
</dbReference>
<evidence type="ECO:0000313" key="3">
    <source>
        <dbReference type="Proteomes" id="UP000663832"/>
    </source>
</evidence>
<gene>
    <name evidence="1" type="ORF">BJG266_LOCUS5328</name>
    <name evidence="2" type="ORF">QVE165_LOCUS30179</name>
</gene>
<accession>A0A815C375</accession>
<dbReference type="InterPro" id="IPR032675">
    <property type="entry name" value="LRR_dom_sf"/>
</dbReference>
<dbReference type="Gene3D" id="3.80.10.10">
    <property type="entry name" value="Ribonuclease Inhibitor"/>
    <property type="match status" value="1"/>
</dbReference>
<dbReference type="Proteomes" id="UP000663832">
    <property type="component" value="Unassembled WGS sequence"/>
</dbReference>
<protein>
    <submittedName>
        <fullName evidence="2">Uncharacterized protein</fullName>
    </submittedName>
</protein>
<comment type="caution">
    <text evidence="2">The sequence shown here is derived from an EMBL/GenBank/DDBJ whole genome shotgun (WGS) entry which is preliminary data.</text>
</comment>
<name>A0A815C375_9BILA</name>
<reference evidence="2" key="1">
    <citation type="submission" date="2021-02" db="EMBL/GenBank/DDBJ databases">
        <authorList>
            <person name="Nowell W R."/>
        </authorList>
    </citation>
    <scope>NUCLEOTIDE SEQUENCE</scope>
</reference>
<dbReference type="AlphaFoldDB" id="A0A815C375"/>
<dbReference type="SUPFAM" id="SSF52047">
    <property type="entry name" value="RNI-like"/>
    <property type="match status" value="1"/>
</dbReference>
<evidence type="ECO:0000313" key="2">
    <source>
        <dbReference type="EMBL" id="CAF1281629.1"/>
    </source>
</evidence>
<dbReference type="EMBL" id="CAJNOM010000248">
    <property type="protein sequence ID" value="CAF1281629.1"/>
    <property type="molecule type" value="Genomic_DNA"/>
</dbReference>
<evidence type="ECO:0000313" key="1">
    <source>
        <dbReference type="EMBL" id="CAF0803386.1"/>
    </source>
</evidence>
<keyword evidence="3" id="KW-1185">Reference proteome</keyword>
<organism evidence="2 3">
    <name type="scientific">Adineta steineri</name>
    <dbReference type="NCBI Taxonomy" id="433720"/>
    <lineage>
        <taxon>Eukaryota</taxon>
        <taxon>Metazoa</taxon>
        <taxon>Spiralia</taxon>
        <taxon>Gnathifera</taxon>
        <taxon>Rotifera</taxon>
        <taxon>Eurotatoria</taxon>
        <taxon>Bdelloidea</taxon>
        <taxon>Adinetida</taxon>
        <taxon>Adinetidae</taxon>
        <taxon>Adineta</taxon>
    </lineage>
</organism>
<dbReference type="Proteomes" id="UP000663877">
    <property type="component" value="Unassembled WGS sequence"/>
</dbReference>
<dbReference type="OrthoDB" id="10049108at2759"/>
<sequence>MMCYCGSDVSRYDSRHLPVVKWQTTPERILDDHNHCLSTITRLRLSSMPCFSSRKNYFKNITFLALYNLNIALVEWIITYINCSRITELVIILSNKQPKAINTLLKHMSNIRPLKIDFDQLILDQGVSIEKTTHLKRLDLSNEPHPFREKDIATIAQFFPCLEHLVINTVDLHNIPLMKIYLPKLRSLSFRVNNFVQLFDSHPFQHSIPFVFQPESNLIKIWVDQTTFDKVFWQTSNNSSA</sequence>